<evidence type="ECO:0000313" key="7">
    <source>
        <dbReference type="EMBL" id="PAV92169.1"/>
    </source>
</evidence>
<proteinExistence type="predicted"/>
<dbReference type="Pfam" id="PF24413">
    <property type="entry name" value="W02B3_4_N"/>
    <property type="match status" value="1"/>
</dbReference>
<dbReference type="AlphaFoldDB" id="A0A2A2M183"/>
<organism evidence="7 8">
    <name type="scientific">Diploscapter pachys</name>
    <dbReference type="NCBI Taxonomy" id="2018661"/>
    <lineage>
        <taxon>Eukaryota</taxon>
        <taxon>Metazoa</taxon>
        <taxon>Ecdysozoa</taxon>
        <taxon>Nematoda</taxon>
        <taxon>Chromadorea</taxon>
        <taxon>Rhabditida</taxon>
        <taxon>Rhabditina</taxon>
        <taxon>Rhabditomorpha</taxon>
        <taxon>Rhabditoidea</taxon>
        <taxon>Rhabditidae</taxon>
        <taxon>Diploscapter</taxon>
    </lineage>
</organism>
<protein>
    <recommendedName>
        <fullName evidence="6">W02B3.4-like N-terminal domain-containing protein</fullName>
    </recommendedName>
</protein>
<dbReference type="STRING" id="2018661.A0A2A2M183"/>
<dbReference type="Proteomes" id="UP000218231">
    <property type="component" value="Unassembled WGS sequence"/>
</dbReference>
<evidence type="ECO:0000256" key="5">
    <source>
        <dbReference type="SAM" id="Phobius"/>
    </source>
</evidence>
<dbReference type="OrthoDB" id="444255at2759"/>
<dbReference type="EMBL" id="LIAE01006259">
    <property type="protein sequence ID" value="PAV92169.1"/>
    <property type="molecule type" value="Genomic_DNA"/>
</dbReference>
<feature type="transmembrane region" description="Helical" evidence="5">
    <location>
        <begin position="7"/>
        <end position="28"/>
    </location>
</feature>
<dbReference type="PANTHER" id="PTHR15407">
    <property type="entry name" value="FUKUTIN-RELATED"/>
    <property type="match status" value="1"/>
</dbReference>
<evidence type="ECO:0000256" key="2">
    <source>
        <dbReference type="ARBA" id="ARBA00022692"/>
    </source>
</evidence>
<dbReference type="PANTHER" id="PTHR15407:SF28">
    <property type="entry name" value="RIBITOL-5-PHOSPHATE TRANSFERASE FKTN"/>
    <property type="match status" value="1"/>
</dbReference>
<evidence type="ECO:0000259" key="6">
    <source>
        <dbReference type="Pfam" id="PF24413"/>
    </source>
</evidence>
<evidence type="ECO:0000256" key="3">
    <source>
        <dbReference type="ARBA" id="ARBA00022989"/>
    </source>
</evidence>
<evidence type="ECO:0000256" key="1">
    <source>
        <dbReference type="ARBA" id="ARBA00004167"/>
    </source>
</evidence>
<sequence length="408" mass="47859">MRYSSRIIFLCIFAAFILGVILMLYIIISTSSISYKSRIKNFDVISAFRRKSKPNTKVSLLTIRKCLDLLPQPNFTSLIIDTEILQNIIENKCRKVSRAIKIALHDKMYQELKRSDQLGRKFSIANFSYPEDTDYMRFHDDETGRFARIIPRIKIRSCGEYQVPADILLFLEYWKRSRYIDCLNLTVERKPMEQVLDPVISVMHLAELRNMFVSFNMYPLLNGGTLLGWYRECSVIPHTTDLDFSVKYDEFDISIIEEFWKPSTKFLMNRRLGMPNDSFEITVSPVDNPGYPIDVFVMYDETNHSYVSGTNHIGMKFRYKYPLYDRYCSADLKGKLFWITCDPEGVVKFEYGPMWMKDHNSKNFSWFSSSSNVERNGHWDVAELDDVIQEYEDHILGNSTNQSTIDFT</sequence>
<gene>
    <name evidence="7" type="ORF">WR25_21304</name>
</gene>
<reference evidence="7 8" key="1">
    <citation type="journal article" date="2017" name="Curr. Biol.">
        <title>Genome architecture and evolution of a unichromosomal asexual nematode.</title>
        <authorList>
            <person name="Fradin H."/>
            <person name="Zegar C."/>
            <person name="Gutwein M."/>
            <person name="Lucas J."/>
            <person name="Kovtun M."/>
            <person name="Corcoran D."/>
            <person name="Baugh L.R."/>
            <person name="Kiontke K."/>
            <person name="Gunsalus K."/>
            <person name="Fitch D.H."/>
            <person name="Piano F."/>
        </authorList>
    </citation>
    <scope>NUCLEOTIDE SEQUENCE [LARGE SCALE GENOMIC DNA]</scope>
    <source>
        <strain evidence="7">PF1309</strain>
    </source>
</reference>
<dbReference type="InterPro" id="IPR057641">
    <property type="entry name" value="W02B3_4_N"/>
</dbReference>
<accession>A0A2A2M183</accession>
<keyword evidence="3 5" id="KW-1133">Transmembrane helix</keyword>
<dbReference type="InterPro" id="IPR009644">
    <property type="entry name" value="FKTN/MNN4/W02B3.4-1"/>
</dbReference>
<keyword evidence="4 5" id="KW-0472">Membrane</keyword>
<name>A0A2A2M183_9BILA</name>
<keyword evidence="8" id="KW-1185">Reference proteome</keyword>
<comment type="caution">
    <text evidence="7">The sequence shown here is derived from an EMBL/GenBank/DDBJ whole genome shotgun (WGS) entry which is preliminary data.</text>
</comment>
<evidence type="ECO:0000256" key="4">
    <source>
        <dbReference type="ARBA" id="ARBA00023136"/>
    </source>
</evidence>
<comment type="subcellular location">
    <subcellularLocation>
        <location evidence="1">Membrane</location>
        <topology evidence="1">Single-pass membrane protein</topology>
    </subcellularLocation>
</comment>
<feature type="domain" description="W02B3.4-like N-terminal" evidence="6">
    <location>
        <begin position="66"/>
        <end position="181"/>
    </location>
</feature>
<dbReference type="GO" id="GO:0016020">
    <property type="term" value="C:membrane"/>
    <property type="evidence" value="ECO:0007669"/>
    <property type="project" value="UniProtKB-SubCell"/>
</dbReference>
<keyword evidence="2 5" id="KW-0812">Transmembrane</keyword>
<evidence type="ECO:0000313" key="8">
    <source>
        <dbReference type="Proteomes" id="UP000218231"/>
    </source>
</evidence>